<feature type="transmembrane region" description="Helical" evidence="1">
    <location>
        <begin position="49"/>
        <end position="68"/>
    </location>
</feature>
<protein>
    <recommendedName>
        <fullName evidence="4">AtpZ/AtpI family protein</fullName>
    </recommendedName>
</protein>
<evidence type="ECO:0000313" key="2">
    <source>
        <dbReference type="EMBL" id="KKQ40598.1"/>
    </source>
</evidence>
<evidence type="ECO:0008006" key="4">
    <source>
        <dbReference type="Google" id="ProtNLM"/>
    </source>
</evidence>
<accession>A0A0G0HBN8</accession>
<dbReference type="AlphaFoldDB" id="A0A0G0HBN8"/>
<keyword evidence="1" id="KW-0812">Transmembrane</keyword>
<proteinExistence type="predicted"/>
<comment type="caution">
    <text evidence="2">The sequence shown here is derived from an EMBL/GenBank/DDBJ whole genome shotgun (WGS) entry which is preliminary data.</text>
</comment>
<evidence type="ECO:0000256" key="1">
    <source>
        <dbReference type="SAM" id="Phobius"/>
    </source>
</evidence>
<dbReference type="InterPro" id="IPR032820">
    <property type="entry name" value="ATPase_put"/>
</dbReference>
<keyword evidence="1" id="KW-1133">Transmembrane helix</keyword>
<feature type="transmembrane region" description="Helical" evidence="1">
    <location>
        <begin position="12"/>
        <end position="37"/>
    </location>
</feature>
<gene>
    <name evidence="2" type="ORF">US58_C0016G0010</name>
</gene>
<name>A0A0G0HBN8_9BACT</name>
<dbReference type="Pfam" id="PF09527">
    <property type="entry name" value="ATPase_gene1"/>
    <property type="match status" value="1"/>
</dbReference>
<sequence>MDAKNPKTSDREYYLFALRIIGDFGVNIAVPAVLAALLGNWLDEKYNRYPLFIILCLITAFLFTVKIIQKKAKKYGDEYQKM</sequence>
<dbReference type="STRING" id="1619036.US58_C0016G0010"/>
<dbReference type="Proteomes" id="UP000034333">
    <property type="component" value="Unassembled WGS sequence"/>
</dbReference>
<evidence type="ECO:0000313" key="3">
    <source>
        <dbReference type="Proteomes" id="UP000034333"/>
    </source>
</evidence>
<keyword evidence="1" id="KW-0472">Membrane</keyword>
<organism evidence="2 3">
    <name type="scientific">Candidatus Magasanikbacteria bacterium GW2011_GWA2_37_8</name>
    <dbReference type="NCBI Taxonomy" id="1619036"/>
    <lineage>
        <taxon>Bacteria</taxon>
        <taxon>Candidatus Magasanikiibacteriota</taxon>
    </lineage>
</organism>
<reference evidence="2 3" key="1">
    <citation type="journal article" date="2015" name="Nature">
        <title>rRNA introns, odd ribosomes, and small enigmatic genomes across a large radiation of phyla.</title>
        <authorList>
            <person name="Brown C.T."/>
            <person name="Hug L.A."/>
            <person name="Thomas B.C."/>
            <person name="Sharon I."/>
            <person name="Castelle C.J."/>
            <person name="Singh A."/>
            <person name="Wilkins M.J."/>
            <person name="Williams K.H."/>
            <person name="Banfield J.F."/>
        </authorList>
    </citation>
    <scope>NUCLEOTIDE SEQUENCE [LARGE SCALE GENOMIC DNA]</scope>
</reference>
<dbReference type="EMBL" id="LBTN01000016">
    <property type="protein sequence ID" value="KKQ40598.1"/>
    <property type="molecule type" value="Genomic_DNA"/>
</dbReference>